<proteinExistence type="predicted"/>
<accession>A0A0C9XKF9</accession>
<dbReference type="Proteomes" id="UP000054477">
    <property type="component" value="Unassembled WGS sequence"/>
</dbReference>
<evidence type="ECO:0000256" key="1">
    <source>
        <dbReference type="SAM" id="MobiDB-lite"/>
    </source>
</evidence>
<name>A0A0C9XKF9_9AGAR</name>
<gene>
    <name evidence="2" type="ORF">K443DRAFT_221303</name>
</gene>
<protein>
    <submittedName>
        <fullName evidence="2">Uncharacterized protein</fullName>
    </submittedName>
</protein>
<dbReference type="EMBL" id="KN838677">
    <property type="protein sequence ID" value="KIJ98056.1"/>
    <property type="molecule type" value="Genomic_DNA"/>
</dbReference>
<keyword evidence="3" id="KW-1185">Reference proteome</keyword>
<reference evidence="2 3" key="1">
    <citation type="submission" date="2014-04" db="EMBL/GenBank/DDBJ databases">
        <authorList>
            <consortium name="DOE Joint Genome Institute"/>
            <person name="Kuo A."/>
            <person name="Kohler A."/>
            <person name="Nagy L.G."/>
            <person name="Floudas D."/>
            <person name="Copeland A."/>
            <person name="Barry K.W."/>
            <person name="Cichocki N."/>
            <person name="Veneault-Fourrey C."/>
            <person name="LaButti K."/>
            <person name="Lindquist E.A."/>
            <person name="Lipzen A."/>
            <person name="Lundell T."/>
            <person name="Morin E."/>
            <person name="Murat C."/>
            <person name="Sun H."/>
            <person name="Tunlid A."/>
            <person name="Henrissat B."/>
            <person name="Grigoriev I.V."/>
            <person name="Hibbett D.S."/>
            <person name="Martin F."/>
            <person name="Nordberg H.P."/>
            <person name="Cantor M.N."/>
            <person name="Hua S.X."/>
        </authorList>
    </citation>
    <scope>NUCLEOTIDE SEQUENCE [LARGE SCALE GENOMIC DNA]</scope>
    <source>
        <strain evidence="2 3">LaAM-08-1</strain>
    </source>
</reference>
<evidence type="ECO:0000313" key="2">
    <source>
        <dbReference type="EMBL" id="KIJ98056.1"/>
    </source>
</evidence>
<dbReference type="AlphaFoldDB" id="A0A0C9XKF9"/>
<dbReference type="HOGENOM" id="CLU_1635667_0_0_1"/>
<reference evidence="3" key="2">
    <citation type="submission" date="2015-01" db="EMBL/GenBank/DDBJ databases">
        <title>Evolutionary Origins and Diversification of the Mycorrhizal Mutualists.</title>
        <authorList>
            <consortium name="DOE Joint Genome Institute"/>
            <consortium name="Mycorrhizal Genomics Consortium"/>
            <person name="Kohler A."/>
            <person name="Kuo A."/>
            <person name="Nagy L.G."/>
            <person name="Floudas D."/>
            <person name="Copeland A."/>
            <person name="Barry K.W."/>
            <person name="Cichocki N."/>
            <person name="Veneault-Fourrey C."/>
            <person name="LaButti K."/>
            <person name="Lindquist E.A."/>
            <person name="Lipzen A."/>
            <person name="Lundell T."/>
            <person name="Morin E."/>
            <person name="Murat C."/>
            <person name="Riley R."/>
            <person name="Ohm R."/>
            <person name="Sun H."/>
            <person name="Tunlid A."/>
            <person name="Henrissat B."/>
            <person name="Grigoriev I.V."/>
            <person name="Hibbett D.S."/>
            <person name="Martin F."/>
        </authorList>
    </citation>
    <scope>NUCLEOTIDE SEQUENCE [LARGE SCALE GENOMIC DNA]</scope>
    <source>
        <strain evidence="3">LaAM-08-1</strain>
    </source>
</reference>
<sequence length="162" mass="17866">MRYIQGHKTPRLNASDSSGPMTFSPSPPILSTQLRVEPHLQRVHAHPPVPWYPSSHFPSDSDSSSTGYVSHVCSMPFLAVRRANLDSWIDFWIPRTCSFNGFGGGWTLERTTSISPPYFLPAPNATIRNSNTAYSTLSFPPIQQAPTHLIPGPPERPARNGG</sequence>
<evidence type="ECO:0000313" key="3">
    <source>
        <dbReference type="Proteomes" id="UP000054477"/>
    </source>
</evidence>
<feature type="compositionally biased region" description="Polar residues" evidence="1">
    <location>
        <begin position="12"/>
        <end position="26"/>
    </location>
</feature>
<feature type="region of interest" description="Disordered" evidence="1">
    <location>
        <begin position="1"/>
        <end position="26"/>
    </location>
</feature>
<organism evidence="2 3">
    <name type="scientific">Laccaria amethystina LaAM-08-1</name>
    <dbReference type="NCBI Taxonomy" id="1095629"/>
    <lineage>
        <taxon>Eukaryota</taxon>
        <taxon>Fungi</taxon>
        <taxon>Dikarya</taxon>
        <taxon>Basidiomycota</taxon>
        <taxon>Agaricomycotina</taxon>
        <taxon>Agaricomycetes</taxon>
        <taxon>Agaricomycetidae</taxon>
        <taxon>Agaricales</taxon>
        <taxon>Agaricineae</taxon>
        <taxon>Hydnangiaceae</taxon>
        <taxon>Laccaria</taxon>
    </lineage>
</organism>